<keyword evidence="2" id="KW-1185">Reference proteome</keyword>
<evidence type="ECO:0000313" key="1">
    <source>
        <dbReference type="EMBL" id="QHS61000.1"/>
    </source>
</evidence>
<name>A0A6B9ZF49_9BACT</name>
<proteinExistence type="predicted"/>
<evidence type="ECO:0000313" key="2">
    <source>
        <dbReference type="Proteomes" id="UP000476411"/>
    </source>
</evidence>
<organism evidence="1 2">
    <name type="scientific">Chitinophaga agri</name>
    <dbReference type="NCBI Taxonomy" id="2703787"/>
    <lineage>
        <taxon>Bacteria</taxon>
        <taxon>Pseudomonadati</taxon>
        <taxon>Bacteroidota</taxon>
        <taxon>Chitinophagia</taxon>
        <taxon>Chitinophagales</taxon>
        <taxon>Chitinophagaceae</taxon>
        <taxon>Chitinophaga</taxon>
    </lineage>
</organism>
<protein>
    <submittedName>
        <fullName evidence="1">Uncharacterized protein</fullName>
    </submittedName>
</protein>
<accession>A0A6B9ZF49</accession>
<sequence length="62" mass="6711">MTTSSYNRIRALLIEQKRQVTDSSEAAAKLITDLGIRDILVNASTKKAAPQKAAPKKTVAVK</sequence>
<gene>
    <name evidence="1" type="ORF">GWR21_15765</name>
</gene>
<dbReference type="Proteomes" id="UP000476411">
    <property type="component" value="Chromosome"/>
</dbReference>
<dbReference type="AlphaFoldDB" id="A0A6B9ZF49"/>
<dbReference type="KEGG" id="chih:GWR21_15765"/>
<dbReference type="RefSeq" id="WP_162332683.1">
    <property type="nucleotide sequence ID" value="NZ_CP048113.1"/>
</dbReference>
<reference evidence="1 2" key="1">
    <citation type="submission" date="2020-01" db="EMBL/GenBank/DDBJ databases">
        <title>Complete genome sequence of Chitinophaga sp. H33E-04 isolated from quinoa roots.</title>
        <authorList>
            <person name="Weon H.-Y."/>
            <person name="Lee S.A."/>
        </authorList>
    </citation>
    <scope>NUCLEOTIDE SEQUENCE [LARGE SCALE GENOMIC DNA]</scope>
    <source>
        <strain evidence="1 2">H33E-04</strain>
    </source>
</reference>
<dbReference type="EMBL" id="CP048113">
    <property type="protein sequence ID" value="QHS61000.1"/>
    <property type="molecule type" value="Genomic_DNA"/>
</dbReference>